<evidence type="ECO:0000256" key="6">
    <source>
        <dbReference type="HAMAP-Rule" id="MF_02207"/>
    </source>
</evidence>
<dbReference type="SUPFAM" id="SSF53067">
    <property type="entry name" value="Actin-like ATPase domain"/>
    <property type="match status" value="2"/>
</dbReference>
<evidence type="ECO:0000313" key="8">
    <source>
        <dbReference type="Proteomes" id="UP000003240"/>
    </source>
</evidence>
<comment type="caution">
    <text evidence="7">The sequence shown here is derived from an EMBL/GenBank/DDBJ whole genome shotgun (WGS) entry which is preliminary data.</text>
</comment>
<dbReference type="Proteomes" id="UP000003240">
    <property type="component" value="Unassembled WGS sequence"/>
</dbReference>
<dbReference type="HAMAP" id="MF_02207">
    <property type="entry name" value="MreB"/>
    <property type="match status" value="1"/>
</dbReference>
<evidence type="ECO:0000256" key="3">
    <source>
        <dbReference type="ARBA" id="ARBA00022840"/>
    </source>
</evidence>
<evidence type="ECO:0000256" key="5">
    <source>
        <dbReference type="ARBA" id="ARBA00023458"/>
    </source>
</evidence>
<keyword evidence="2 6" id="KW-0547">Nucleotide-binding</keyword>
<evidence type="ECO:0000313" key="7">
    <source>
        <dbReference type="EMBL" id="EGO64104.1"/>
    </source>
</evidence>
<keyword evidence="4 6" id="KW-0133">Cell shape</keyword>
<dbReference type="AlphaFoldDB" id="F7NIP0"/>
<accession>F7NIP0</accession>
<comment type="caution">
    <text evidence="6">Lacks conserved residue(s) required for the propagation of feature annotation.</text>
</comment>
<protein>
    <recommendedName>
        <fullName evidence="6">Cell shape-determining protein MreB</fullName>
    </recommendedName>
</protein>
<dbReference type="CDD" id="cd10225">
    <property type="entry name" value="ASKHA_NBD_MreB-like"/>
    <property type="match status" value="1"/>
</dbReference>
<organism evidence="7 8">
    <name type="scientific">Acetonema longum DSM 6540</name>
    <dbReference type="NCBI Taxonomy" id="1009370"/>
    <lineage>
        <taxon>Bacteria</taxon>
        <taxon>Bacillati</taxon>
        <taxon>Bacillota</taxon>
        <taxon>Negativicutes</taxon>
        <taxon>Acetonemataceae</taxon>
        <taxon>Acetonema</taxon>
    </lineage>
</organism>
<dbReference type="InterPro" id="IPR004753">
    <property type="entry name" value="MreB"/>
</dbReference>
<dbReference type="GO" id="GO:0005524">
    <property type="term" value="F:ATP binding"/>
    <property type="evidence" value="ECO:0007669"/>
    <property type="project" value="UniProtKB-KW"/>
</dbReference>
<reference evidence="7 8" key="1">
    <citation type="journal article" date="2011" name="EMBO J.">
        <title>Structural diversity of bacterial flagellar motors.</title>
        <authorList>
            <person name="Chen S."/>
            <person name="Beeby M."/>
            <person name="Murphy G.E."/>
            <person name="Leadbetter J.R."/>
            <person name="Hendrixson D.R."/>
            <person name="Briegel A."/>
            <person name="Li Z."/>
            <person name="Shi J."/>
            <person name="Tocheva E.I."/>
            <person name="Muller A."/>
            <person name="Dobro M.J."/>
            <person name="Jensen G.J."/>
        </authorList>
    </citation>
    <scope>NUCLEOTIDE SEQUENCE [LARGE SCALE GENOMIC DNA]</scope>
    <source>
        <strain evidence="7 8">DSM 6540</strain>
    </source>
</reference>
<comment type="subunit">
    <text evidence="6">Forms polymers.</text>
</comment>
<dbReference type="Pfam" id="PF06723">
    <property type="entry name" value="MreB_Mbl"/>
    <property type="match status" value="1"/>
</dbReference>
<feature type="binding site" evidence="6">
    <location>
        <begin position="210"/>
        <end position="213"/>
    </location>
    <ligand>
        <name>ATP</name>
        <dbReference type="ChEBI" id="CHEBI:30616"/>
    </ligand>
</feature>
<feature type="binding site" evidence="6">
    <location>
        <begin position="291"/>
        <end position="294"/>
    </location>
    <ligand>
        <name>ATP</name>
        <dbReference type="ChEBI" id="CHEBI:30616"/>
    </ligand>
</feature>
<comment type="function">
    <text evidence="6">Forms membrane-associated dynamic filaments that are essential for cell shape determination. Acts by regulating cell wall synthesis and cell elongation, and thus cell shape. A feedback loop between cell geometry and MreB localization may maintain elongated cell shape by targeting cell wall growth to regions of negative cell wall curvature.</text>
</comment>
<dbReference type="InterPro" id="IPR056546">
    <property type="entry name" value="MreB_MamK-like"/>
</dbReference>
<dbReference type="PRINTS" id="PR01652">
    <property type="entry name" value="SHAPEPROTEIN"/>
</dbReference>
<proteinExistence type="inferred from homology"/>
<dbReference type="eggNOG" id="COG1077">
    <property type="taxonomic scope" value="Bacteria"/>
</dbReference>
<keyword evidence="3 6" id="KW-0067">ATP-binding</keyword>
<dbReference type="OrthoDB" id="9768127at2"/>
<dbReference type="InterPro" id="IPR043129">
    <property type="entry name" value="ATPase_NBD"/>
</dbReference>
<comment type="subcellular location">
    <subcellularLocation>
        <location evidence="6">Cytoplasm</location>
    </subcellularLocation>
    <text evidence="6">Membrane-associated.</text>
</comment>
<feature type="binding site" evidence="6">
    <location>
        <begin position="162"/>
        <end position="164"/>
    </location>
    <ligand>
        <name>ATP</name>
        <dbReference type="ChEBI" id="CHEBI:30616"/>
    </ligand>
</feature>
<sequence length="343" mass="35922">MLGFSRALSGDLGIDLGTTNTLVYSKEQGIVLQEPSVVAVLQPSGEVLAIGAEARAMLGRTPRNIAALRPLKNGVIDDLTITQQMLQYFIRKVVSSRFYKKPRVVIGVPLLNTDVEQRALVSAATQAGAQEVYLIEEPMASAIGAGLPIGEPTGSIVVDIGGGTTDVAVISLGGIVRSKAIRIGGAEMDKAISQYIRRTHGLMIGERTAEAIKIEIGSTSAIPGGEAQLEVRGRSLLSGLPKALVLSEQEVRLALTEPLAAIVDVVKNTLEGTPPELVADIIEHGMVLTGGGALLRGLDALLARETGIRVSVAAEPLTCVMQGIGKVLDNLAVMRPVTHSLGH</sequence>
<dbReference type="GO" id="GO:0008360">
    <property type="term" value="P:regulation of cell shape"/>
    <property type="evidence" value="ECO:0007669"/>
    <property type="project" value="UniProtKB-UniRule"/>
</dbReference>
<dbReference type="RefSeq" id="WP_004095182.1">
    <property type="nucleotide sequence ID" value="NZ_AFGF01000078.1"/>
</dbReference>
<evidence type="ECO:0000256" key="2">
    <source>
        <dbReference type="ARBA" id="ARBA00022741"/>
    </source>
</evidence>
<keyword evidence="1 6" id="KW-0963">Cytoplasm</keyword>
<dbReference type="NCBIfam" id="TIGR00904">
    <property type="entry name" value="mreB"/>
    <property type="match status" value="1"/>
</dbReference>
<dbReference type="Gene3D" id="3.30.420.40">
    <property type="match status" value="2"/>
</dbReference>
<evidence type="ECO:0000256" key="1">
    <source>
        <dbReference type="ARBA" id="ARBA00022490"/>
    </source>
</evidence>
<dbReference type="GO" id="GO:0005737">
    <property type="term" value="C:cytoplasm"/>
    <property type="evidence" value="ECO:0007669"/>
    <property type="project" value="UniProtKB-SubCell"/>
</dbReference>
<evidence type="ECO:0000256" key="4">
    <source>
        <dbReference type="ARBA" id="ARBA00022960"/>
    </source>
</evidence>
<dbReference type="GO" id="GO:0000902">
    <property type="term" value="P:cell morphogenesis"/>
    <property type="evidence" value="ECO:0007669"/>
    <property type="project" value="InterPro"/>
</dbReference>
<name>F7NIP0_9FIRM</name>
<dbReference type="PANTHER" id="PTHR42749">
    <property type="entry name" value="CELL SHAPE-DETERMINING PROTEIN MREB"/>
    <property type="match status" value="1"/>
</dbReference>
<dbReference type="PANTHER" id="PTHR42749:SF1">
    <property type="entry name" value="CELL SHAPE-DETERMINING PROTEIN MREB"/>
    <property type="match status" value="1"/>
</dbReference>
<dbReference type="NCBIfam" id="NF010539">
    <property type="entry name" value="PRK13927.1"/>
    <property type="match status" value="1"/>
</dbReference>
<gene>
    <name evidence="6" type="primary">mreB</name>
    <name evidence="7" type="ORF">ALO_09714</name>
</gene>
<dbReference type="STRING" id="1009370.ALO_09714"/>
<keyword evidence="8" id="KW-1185">Reference proteome</keyword>
<dbReference type="EMBL" id="AFGF01000078">
    <property type="protein sequence ID" value="EGO64104.1"/>
    <property type="molecule type" value="Genomic_DNA"/>
</dbReference>
<comment type="similarity">
    <text evidence="5 6">Belongs to the FtsA/MreB family.</text>
</comment>